<organism evidence="2 3">
    <name type="scientific">Neocucurbitaria cava</name>
    <dbReference type="NCBI Taxonomy" id="798079"/>
    <lineage>
        <taxon>Eukaryota</taxon>
        <taxon>Fungi</taxon>
        <taxon>Dikarya</taxon>
        <taxon>Ascomycota</taxon>
        <taxon>Pezizomycotina</taxon>
        <taxon>Dothideomycetes</taxon>
        <taxon>Pleosporomycetidae</taxon>
        <taxon>Pleosporales</taxon>
        <taxon>Pleosporineae</taxon>
        <taxon>Cucurbitariaceae</taxon>
        <taxon>Neocucurbitaria</taxon>
    </lineage>
</organism>
<evidence type="ECO:0000259" key="1">
    <source>
        <dbReference type="PROSITE" id="PS50181"/>
    </source>
</evidence>
<reference evidence="2" key="1">
    <citation type="submission" date="2022-10" db="EMBL/GenBank/DDBJ databases">
        <title>Tapping the CABI collections for fungal endophytes: first genome assemblies for Collariella, Neodidymelliopsis, Ascochyta clinopodiicola, Didymella pomorum, Didymosphaeria variabile, Neocosmospora piperis and Neocucurbitaria cava.</title>
        <authorList>
            <person name="Hill R."/>
        </authorList>
    </citation>
    <scope>NUCLEOTIDE SEQUENCE</scope>
    <source>
        <strain evidence="2">IMI 356814</strain>
    </source>
</reference>
<dbReference type="InterPro" id="IPR001810">
    <property type="entry name" value="F-box_dom"/>
</dbReference>
<accession>A0A9W8Y7X0</accession>
<dbReference type="Proteomes" id="UP001140560">
    <property type="component" value="Unassembled WGS sequence"/>
</dbReference>
<evidence type="ECO:0000313" key="2">
    <source>
        <dbReference type="EMBL" id="KAJ4369666.1"/>
    </source>
</evidence>
<dbReference type="Pfam" id="PF12937">
    <property type="entry name" value="F-box-like"/>
    <property type="match status" value="1"/>
</dbReference>
<dbReference type="EMBL" id="JAPEUY010000009">
    <property type="protein sequence ID" value="KAJ4369666.1"/>
    <property type="molecule type" value="Genomic_DNA"/>
</dbReference>
<dbReference type="InterPro" id="IPR036047">
    <property type="entry name" value="F-box-like_dom_sf"/>
</dbReference>
<protein>
    <recommendedName>
        <fullName evidence="1">F-box domain-containing protein</fullName>
    </recommendedName>
</protein>
<gene>
    <name evidence="2" type="ORF">N0V83_005428</name>
</gene>
<dbReference type="OrthoDB" id="3768645at2759"/>
<dbReference type="SUPFAM" id="SSF81383">
    <property type="entry name" value="F-box domain"/>
    <property type="match status" value="1"/>
</dbReference>
<feature type="domain" description="F-box" evidence="1">
    <location>
        <begin position="1"/>
        <end position="46"/>
    </location>
</feature>
<dbReference type="AlphaFoldDB" id="A0A9W8Y7X0"/>
<keyword evidence="3" id="KW-1185">Reference proteome</keyword>
<dbReference type="SMART" id="SM00256">
    <property type="entry name" value="FBOX"/>
    <property type="match status" value="1"/>
</dbReference>
<comment type="caution">
    <text evidence="2">The sequence shown here is derived from an EMBL/GenBank/DDBJ whole genome shotgun (WGS) entry which is preliminary data.</text>
</comment>
<name>A0A9W8Y7X0_9PLEO</name>
<sequence length="539" mass="61927">MSPFVDFPAELLEEILELLSTADLSTLSRTCKELYTFFSPRVYHKIDWTWDDDKPCPPYHLLLRTLLSNARLASHIKVLRTRGGGIVPRSHWEEGICNDAAIDEHYKLCDIRRSVWVEGHRERSSFTSKDVRRVINLISSTAPTDAHRREWILEFYRGNVDVIMALILHQSQAIEELDLGFAFLDHAKFIPRAFKHLIDAQEAAAVYPHLASVNLGADGPGIPEWVWTDLDLFRLFIFLPNVKTIDAILLEPVLFAWPSPHKIPRADALSTLILRQCTISEDTLEAILSCTPKLKHLVYDYWRMAECFPPHWECCKDDKNNKSKKSYTQVPIHCPRLSKALAHVHTTLESLVLKAQFRGDMLSGPLSRDIKDPFESLCKCYIFGRVTGLDKMLSLKSLEASWALLFGWWDFPAPDYRGHPYDGVQGSGDNPWTSVLPPNIRRLCMRDDMSDFRDYELYSVLADPVPLFRHLLDARRKLFGSLEHVKFAFMYRHDKRDKLPVQIIRKLRDDCLRAGMACEIIGERIHSPSGKVIGIVPEL</sequence>
<dbReference type="PROSITE" id="PS50181">
    <property type="entry name" value="FBOX"/>
    <property type="match status" value="1"/>
</dbReference>
<proteinExistence type="predicted"/>
<evidence type="ECO:0000313" key="3">
    <source>
        <dbReference type="Proteomes" id="UP001140560"/>
    </source>
</evidence>